<proteinExistence type="predicted"/>
<dbReference type="PANTHER" id="PTHR43157:SF31">
    <property type="entry name" value="PHOSPHATIDYLINOSITOL-GLYCAN BIOSYNTHESIS CLASS F PROTEIN"/>
    <property type="match status" value="1"/>
</dbReference>
<dbReference type="PRINTS" id="PR00080">
    <property type="entry name" value="SDRFAMILY"/>
</dbReference>
<evidence type="ECO:0000256" key="1">
    <source>
        <dbReference type="ARBA" id="ARBA00023002"/>
    </source>
</evidence>
<comment type="caution">
    <text evidence="2">The sequence shown here is derived from an EMBL/GenBank/DDBJ whole genome shotgun (WGS) entry which is preliminary data.</text>
</comment>
<dbReference type="InterPro" id="IPR002347">
    <property type="entry name" value="SDR_fam"/>
</dbReference>
<dbReference type="GO" id="GO:0016491">
    <property type="term" value="F:oxidoreductase activity"/>
    <property type="evidence" value="ECO:0007669"/>
    <property type="project" value="UniProtKB-KW"/>
</dbReference>
<feature type="non-terminal residue" evidence="2">
    <location>
        <position position="201"/>
    </location>
</feature>
<organism evidence="2">
    <name type="scientific">mine drainage metagenome</name>
    <dbReference type="NCBI Taxonomy" id="410659"/>
    <lineage>
        <taxon>unclassified sequences</taxon>
        <taxon>metagenomes</taxon>
        <taxon>ecological metagenomes</taxon>
    </lineage>
</organism>
<dbReference type="InterPro" id="IPR036291">
    <property type="entry name" value="NAD(P)-bd_dom_sf"/>
</dbReference>
<dbReference type="PROSITE" id="PS00061">
    <property type="entry name" value="ADH_SHORT"/>
    <property type="match status" value="1"/>
</dbReference>
<evidence type="ECO:0000313" key="2">
    <source>
        <dbReference type="EMBL" id="EQD30561.1"/>
    </source>
</evidence>
<reference evidence="2" key="2">
    <citation type="journal article" date="2014" name="ISME J.">
        <title>Microbial stratification in low pH oxic and suboxic macroscopic growths along an acid mine drainage.</title>
        <authorList>
            <person name="Mendez-Garcia C."/>
            <person name="Mesa V."/>
            <person name="Sprenger R.R."/>
            <person name="Richter M."/>
            <person name="Diez M.S."/>
            <person name="Solano J."/>
            <person name="Bargiela R."/>
            <person name="Golyshina O.V."/>
            <person name="Manteca A."/>
            <person name="Ramos J.L."/>
            <person name="Gallego J.R."/>
            <person name="Llorente I."/>
            <person name="Martins Dos Santos V.A."/>
            <person name="Jensen O.N."/>
            <person name="Pelaez A.I."/>
            <person name="Sanchez J."/>
            <person name="Ferrer M."/>
        </authorList>
    </citation>
    <scope>NUCLEOTIDE SEQUENCE</scope>
</reference>
<accession>T0Y609</accession>
<protein>
    <submittedName>
        <fullName evidence="2">Short-chain dehydrogenase/reductase SDR</fullName>
    </submittedName>
</protein>
<name>T0Y609_9ZZZZ</name>
<dbReference type="Pfam" id="PF00106">
    <property type="entry name" value="adh_short"/>
    <property type="match status" value="1"/>
</dbReference>
<dbReference type="PRINTS" id="PR00081">
    <property type="entry name" value="GDHRDH"/>
</dbReference>
<dbReference type="InterPro" id="IPR020904">
    <property type="entry name" value="Sc_DH/Rdtase_CS"/>
</dbReference>
<dbReference type="EMBL" id="AUZZ01010213">
    <property type="protein sequence ID" value="EQD30561.1"/>
    <property type="molecule type" value="Genomic_DNA"/>
</dbReference>
<reference evidence="2" key="1">
    <citation type="submission" date="2013-08" db="EMBL/GenBank/DDBJ databases">
        <authorList>
            <person name="Mendez C."/>
            <person name="Richter M."/>
            <person name="Ferrer M."/>
            <person name="Sanchez J."/>
        </authorList>
    </citation>
    <scope>NUCLEOTIDE SEQUENCE</scope>
</reference>
<dbReference type="PANTHER" id="PTHR43157">
    <property type="entry name" value="PHOSPHATIDYLINOSITOL-GLYCAN BIOSYNTHESIS CLASS F PROTEIN-RELATED"/>
    <property type="match status" value="1"/>
</dbReference>
<keyword evidence="1" id="KW-0560">Oxidoreductase</keyword>
<dbReference type="Gene3D" id="3.40.50.720">
    <property type="entry name" value="NAD(P)-binding Rossmann-like Domain"/>
    <property type="match status" value="1"/>
</dbReference>
<dbReference type="SUPFAM" id="SSF51735">
    <property type="entry name" value="NAD(P)-binding Rossmann-fold domains"/>
    <property type="match status" value="1"/>
</dbReference>
<gene>
    <name evidence="2" type="ORF">B2A_14083</name>
</gene>
<dbReference type="AlphaFoldDB" id="T0Y609"/>
<sequence>MISGATGGIGFEIASGLAREGYSLALIGRSEERLAAARAALGIHLPRVEVRLFRADLSELRATDQVASSIAESLDRIDALVNNAGGIFAPFHRTTEGIERTWALNVLSPFLLTERLLPRLAASGAGRVVNISSAAHGTGRLRWDDLQRQGAYSAWGAYAQSKLAVLMLTYEWARRKRELPVTFNAAHPGFVRTSFGRSIDG</sequence>